<comment type="caution">
    <text evidence="6">The sequence shown here is derived from an EMBL/GenBank/DDBJ whole genome shotgun (WGS) entry which is preliminary data.</text>
</comment>
<dbReference type="GO" id="GO:0051480">
    <property type="term" value="P:regulation of cytosolic calcium ion concentration"/>
    <property type="evidence" value="ECO:0007669"/>
    <property type="project" value="TreeGrafter"/>
</dbReference>
<proteinExistence type="predicted"/>
<keyword evidence="1" id="KW-0813">Transport</keyword>
<evidence type="ECO:0000256" key="1">
    <source>
        <dbReference type="ARBA" id="ARBA00022448"/>
    </source>
</evidence>
<keyword evidence="5" id="KW-0812">Transmembrane</keyword>
<feature type="region of interest" description="Disordered" evidence="4">
    <location>
        <begin position="201"/>
        <end position="244"/>
    </location>
</feature>
<evidence type="ECO:0000256" key="3">
    <source>
        <dbReference type="ARBA" id="ARBA00023303"/>
    </source>
</evidence>
<dbReference type="Proteomes" id="UP001331761">
    <property type="component" value="Unassembled WGS sequence"/>
</dbReference>
<accession>A0AAN8G6X1</accession>
<keyword evidence="5" id="KW-0472">Membrane</keyword>
<evidence type="ECO:0000256" key="5">
    <source>
        <dbReference type="SAM" id="Phobius"/>
    </source>
</evidence>
<dbReference type="AlphaFoldDB" id="A0AAN8G6X1"/>
<evidence type="ECO:0000256" key="4">
    <source>
        <dbReference type="SAM" id="MobiDB-lite"/>
    </source>
</evidence>
<dbReference type="PANTHER" id="PTHR10117:SF50">
    <property type="entry name" value="ANK_REP_REGION DOMAIN-CONTAINING PROTEIN"/>
    <property type="match status" value="1"/>
</dbReference>
<dbReference type="EMBL" id="WIXE01005369">
    <property type="protein sequence ID" value="KAK5982243.1"/>
    <property type="molecule type" value="Genomic_DNA"/>
</dbReference>
<reference evidence="6 7" key="1">
    <citation type="submission" date="2019-10" db="EMBL/GenBank/DDBJ databases">
        <title>Assembly and Annotation for the nematode Trichostrongylus colubriformis.</title>
        <authorList>
            <person name="Martin J."/>
        </authorList>
    </citation>
    <scope>NUCLEOTIDE SEQUENCE [LARGE SCALE GENOMIC DNA]</scope>
    <source>
        <strain evidence="6">G859</strain>
        <tissue evidence="6">Whole worm</tissue>
    </source>
</reference>
<evidence type="ECO:0000256" key="2">
    <source>
        <dbReference type="ARBA" id="ARBA00023065"/>
    </source>
</evidence>
<keyword evidence="7" id="KW-1185">Reference proteome</keyword>
<keyword evidence="3" id="KW-0407">Ion channel</keyword>
<dbReference type="GO" id="GO:0007338">
    <property type="term" value="P:single fertilization"/>
    <property type="evidence" value="ECO:0007669"/>
    <property type="project" value="TreeGrafter"/>
</dbReference>
<dbReference type="GO" id="GO:0015279">
    <property type="term" value="F:store-operated calcium channel activity"/>
    <property type="evidence" value="ECO:0007669"/>
    <property type="project" value="TreeGrafter"/>
</dbReference>
<name>A0AAN8G6X1_TRICO</name>
<sequence>MYWAVYGYLDPSLYPIVNGNSGPNQAPVEHYITSFATEMILTLYHCIIVITLLNLMVSLLVKKADEVLENEESEFKYTRVVIYSEYIAWSSSVPPPFNLLFVIKEIFSKLLFDKKVVTSWPEMWTKKELINPDYEACSRDCDTYHNLMMTLFSRFRASKECHYRSIFRTEFDKDRATAESAAKVAFMNPYDDRYEAFRWEAPPSAVEPPPSAVAVKQPPAAPSPAAAAPSPVPAQSTPTTSPKP</sequence>
<keyword evidence="5" id="KW-1133">Transmembrane helix</keyword>
<evidence type="ECO:0000313" key="6">
    <source>
        <dbReference type="EMBL" id="KAK5982243.1"/>
    </source>
</evidence>
<evidence type="ECO:0008006" key="8">
    <source>
        <dbReference type="Google" id="ProtNLM"/>
    </source>
</evidence>
<gene>
    <name evidence="6" type="ORF">GCK32_016360</name>
</gene>
<dbReference type="InterPro" id="IPR002153">
    <property type="entry name" value="TRPC_channel"/>
</dbReference>
<dbReference type="GO" id="GO:0005886">
    <property type="term" value="C:plasma membrane"/>
    <property type="evidence" value="ECO:0007669"/>
    <property type="project" value="TreeGrafter"/>
</dbReference>
<dbReference type="PANTHER" id="PTHR10117">
    <property type="entry name" value="TRANSIENT RECEPTOR POTENTIAL CHANNEL"/>
    <property type="match status" value="1"/>
</dbReference>
<feature type="compositionally biased region" description="Low complexity" evidence="4">
    <location>
        <begin position="212"/>
        <end position="244"/>
    </location>
</feature>
<feature type="transmembrane region" description="Helical" evidence="5">
    <location>
        <begin position="39"/>
        <end position="61"/>
    </location>
</feature>
<keyword evidence="2" id="KW-0406">Ion transport</keyword>
<dbReference type="GO" id="GO:0034703">
    <property type="term" value="C:cation channel complex"/>
    <property type="evidence" value="ECO:0007669"/>
    <property type="project" value="TreeGrafter"/>
</dbReference>
<evidence type="ECO:0000313" key="7">
    <source>
        <dbReference type="Proteomes" id="UP001331761"/>
    </source>
</evidence>
<protein>
    <recommendedName>
        <fullName evidence="8">Ion transport domain-containing protein</fullName>
    </recommendedName>
</protein>
<dbReference type="PRINTS" id="PR01097">
    <property type="entry name" value="TRNSRECEPTRP"/>
</dbReference>
<organism evidence="6 7">
    <name type="scientific">Trichostrongylus colubriformis</name>
    <name type="common">Black scour worm</name>
    <dbReference type="NCBI Taxonomy" id="6319"/>
    <lineage>
        <taxon>Eukaryota</taxon>
        <taxon>Metazoa</taxon>
        <taxon>Ecdysozoa</taxon>
        <taxon>Nematoda</taxon>
        <taxon>Chromadorea</taxon>
        <taxon>Rhabditida</taxon>
        <taxon>Rhabditina</taxon>
        <taxon>Rhabditomorpha</taxon>
        <taxon>Strongyloidea</taxon>
        <taxon>Trichostrongylidae</taxon>
        <taxon>Trichostrongylus</taxon>
    </lineage>
</organism>
<dbReference type="GO" id="GO:0070679">
    <property type="term" value="F:inositol 1,4,5 trisphosphate binding"/>
    <property type="evidence" value="ECO:0007669"/>
    <property type="project" value="TreeGrafter"/>
</dbReference>